<comment type="caution">
    <text evidence="7">The sequence shown here is derived from an EMBL/GenBank/DDBJ whole genome shotgun (WGS) entry which is preliminary data.</text>
</comment>
<dbReference type="PANTHER" id="PTHR13789">
    <property type="entry name" value="MONOOXYGENASE"/>
    <property type="match status" value="1"/>
</dbReference>
<sequence>MPGLDIIIVGAGLGGLGAAIALRLAGHNVNILEAAPQIGEVGAGIQTLPNSSKILRYWGVLDLVDPSRICETDTCNILDWRGNLISSMDMKHDAEEYSSPFYDLHRADLHKALYERAVQLGAQMHVGAEVTDVNFDEEHDFVFVNTKCAKNPSWKADLVVGADGLHSRCRQIVSGKVDAPRKTGDMAYRLLLDANEIVNDSDLKSILEDKVVTYWYGPGAHVVTYAIRQRKLLNMVLLVPDDMPEDGPSTLAGQVSEMQDLFKEWDPRIVSLLSKCKSVLRWRLSIWDPIESWIHPSGSMVLLGDAVHATLPYLASGAGMSFEDGAVLGECLKGLDRDAFLKDKHKALAVYESCRMKRTNAIVAKGNLQQDLNHLDDGPEQVARDEKMKAFAEIEKKRRAGDDIDWRSLSSSASRPLIPGEDPLVWRKFGAGEWLLSYDPVADVLKHQQNGLNGHK</sequence>
<dbReference type="AlphaFoldDB" id="A0AAV9NQS2"/>
<evidence type="ECO:0000256" key="1">
    <source>
        <dbReference type="ARBA" id="ARBA00007992"/>
    </source>
</evidence>
<keyword evidence="2" id="KW-0285">Flavoprotein</keyword>
<name>A0AAV9NQS2_9EURO</name>
<keyword evidence="5" id="KW-0503">Monooxygenase</keyword>
<evidence type="ECO:0000256" key="3">
    <source>
        <dbReference type="ARBA" id="ARBA00022827"/>
    </source>
</evidence>
<dbReference type="SUPFAM" id="SSF51905">
    <property type="entry name" value="FAD/NAD(P)-binding domain"/>
    <property type="match status" value="1"/>
</dbReference>
<gene>
    <name evidence="7" type="ORF">LTR84_004834</name>
</gene>
<dbReference type="PRINTS" id="PR00420">
    <property type="entry name" value="RNGMNOXGNASE"/>
</dbReference>
<protein>
    <recommendedName>
        <fullName evidence="6">FAD-binding domain-containing protein</fullName>
    </recommendedName>
</protein>
<keyword evidence="4" id="KW-0560">Oxidoreductase</keyword>
<dbReference type="InterPro" id="IPR050493">
    <property type="entry name" value="FAD-dep_Monooxygenase_BioMet"/>
</dbReference>
<keyword evidence="8" id="KW-1185">Reference proteome</keyword>
<keyword evidence="3" id="KW-0274">FAD</keyword>
<accession>A0AAV9NQS2</accession>
<evidence type="ECO:0000313" key="8">
    <source>
        <dbReference type="Proteomes" id="UP001358417"/>
    </source>
</evidence>
<dbReference type="RefSeq" id="XP_064711031.1">
    <property type="nucleotide sequence ID" value="XM_064848407.1"/>
</dbReference>
<organism evidence="7 8">
    <name type="scientific">Exophiala bonariae</name>
    <dbReference type="NCBI Taxonomy" id="1690606"/>
    <lineage>
        <taxon>Eukaryota</taxon>
        <taxon>Fungi</taxon>
        <taxon>Dikarya</taxon>
        <taxon>Ascomycota</taxon>
        <taxon>Pezizomycotina</taxon>
        <taxon>Eurotiomycetes</taxon>
        <taxon>Chaetothyriomycetidae</taxon>
        <taxon>Chaetothyriales</taxon>
        <taxon>Herpotrichiellaceae</taxon>
        <taxon>Exophiala</taxon>
    </lineage>
</organism>
<dbReference type="Proteomes" id="UP001358417">
    <property type="component" value="Unassembled WGS sequence"/>
</dbReference>
<evidence type="ECO:0000256" key="2">
    <source>
        <dbReference type="ARBA" id="ARBA00022630"/>
    </source>
</evidence>
<evidence type="ECO:0000259" key="6">
    <source>
        <dbReference type="Pfam" id="PF01494"/>
    </source>
</evidence>
<evidence type="ECO:0000313" key="7">
    <source>
        <dbReference type="EMBL" id="KAK5062759.1"/>
    </source>
</evidence>
<feature type="domain" description="FAD-binding" evidence="6">
    <location>
        <begin position="5"/>
        <end position="335"/>
    </location>
</feature>
<dbReference type="PANTHER" id="PTHR13789:SF242">
    <property type="entry name" value="FAD-BINDING DOMAIN-CONTAINING PROTEIN"/>
    <property type="match status" value="1"/>
</dbReference>
<proteinExistence type="inferred from homology"/>
<comment type="similarity">
    <text evidence="1">Belongs to the paxM FAD-dependent monooxygenase family.</text>
</comment>
<dbReference type="SUPFAM" id="SSF54373">
    <property type="entry name" value="FAD-linked reductases, C-terminal domain"/>
    <property type="match status" value="1"/>
</dbReference>
<dbReference type="InterPro" id="IPR036188">
    <property type="entry name" value="FAD/NAD-bd_sf"/>
</dbReference>
<dbReference type="Gene3D" id="3.50.50.60">
    <property type="entry name" value="FAD/NAD(P)-binding domain"/>
    <property type="match status" value="1"/>
</dbReference>
<dbReference type="Pfam" id="PF01494">
    <property type="entry name" value="FAD_binding_3"/>
    <property type="match status" value="1"/>
</dbReference>
<dbReference type="InterPro" id="IPR002938">
    <property type="entry name" value="FAD-bd"/>
</dbReference>
<dbReference type="GO" id="GO:0004497">
    <property type="term" value="F:monooxygenase activity"/>
    <property type="evidence" value="ECO:0007669"/>
    <property type="project" value="UniProtKB-KW"/>
</dbReference>
<evidence type="ECO:0000256" key="5">
    <source>
        <dbReference type="ARBA" id="ARBA00023033"/>
    </source>
</evidence>
<dbReference type="FunFam" id="3.50.50.60:FF:000115">
    <property type="entry name" value="Salicylate hydroxylase, putative"/>
    <property type="match status" value="1"/>
</dbReference>
<dbReference type="EMBL" id="JAVRRD010000002">
    <property type="protein sequence ID" value="KAK5062759.1"/>
    <property type="molecule type" value="Genomic_DNA"/>
</dbReference>
<reference evidence="7 8" key="1">
    <citation type="submission" date="2023-08" db="EMBL/GenBank/DDBJ databases">
        <title>Black Yeasts Isolated from many extreme environments.</title>
        <authorList>
            <person name="Coleine C."/>
            <person name="Stajich J.E."/>
            <person name="Selbmann L."/>
        </authorList>
    </citation>
    <scope>NUCLEOTIDE SEQUENCE [LARGE SCALE GENOMIC DNA]</scope>
    <source>
        <strain evidence="7 8">CCFEE 5792</strain>
    </source>
</reference>
<dbReference type="GeneID" id="89973012"/>
<evidence type="ECO:0000256" key="4">
    <source>
        <dbReference type="ARBA" id="ARBA00023002"/>
    </source>
</evidence>
<dbReference type="GO" id="GO:0071949">
    <property type="term" value="F:FAD binding"/>
    <property type="evidence" value="ECO:0007669"/>
    <property type="project" value="InterPro"/>
</dbReference>